<feature type="chain" id="PRO_5014758891" description="LTD domain-containing protein" evidence="1">
    <location>
        <begin position="37"/>
        <end position="467"/>
    </location>
</feature>
<evidence type="ECO:0000313" key="4">
    <source>
        <dbReference type="Proteomes" id="UP000234331"/>
    </source>
</evidence>
<dbReference type="PROSITE" id="PS51841">
    <property type="entry name" value="LTD"/>
    <property type="match status" value="1"/>
</dbReference>
<dbReference type="InterPro" id="IPR036415">
    <property type="entry name" value="Lamin_tail_dom_sf"/>
</dbReference>
<keyword evidence="4" id="KW-1185">Reference proteome</keyword>
<feature type="signal peptide" evidence="1">
    <location>
        <begin position="1"/>
        <end position="36"/>
    </location>
</feature>
<protein>
    <recommendedName>
        <fullName evidence="2">LTD domain-containing protein</fullName>
    </recommendedName>
</protein>
<proteinExistence type="predicted"/>
<evidence type="ECO:0000259" key="2">
    <source>
        <dbReference type="PROSITE" id="PS51841"/>
    </source>
</evidence>
<dbReference type="InterPro" id="IPR001322">
    <property type="entry name" value="Lamin_tail_dom"/>
</dbReference>
<dbReference type="SUPFAM" id="SSF75011">
    <property type="entry name" value="3-carboxy-cis,cis-mucoante lactonizing enzyme"/>
    <property type="match status" value="1"/>
</dbReference>
<accession>A0A2I2KKN1</accession>
<dbReference type="Gene3D" id="2.60.40.1260">
    <property type="entry name" value="Lamin Tail domain"/>
    <property type="match status" value="1"/>
</dbReference>
<dbReference type="EMBL" id="FZMO01000035">
    <property type="protein sequence ID" value="SNQ46215.1"/>
    <property type="molecule type" value="Genomic_DNA"/>
</dbReference>
<dbReference type="SUPFAM" id="SSF74853">
    <property type="entry name" value="Lamin A/C globular tail domain"/>
    <property type="match status" value="1"/>
</dbReference>
<keyword evidence="1" id="KW-0732">Signal</keyword>
<gene>
    <name evidence="3" type="ORF">FRACA_130039</name>
</gene>
<sequence length="467" mass="47782">MPRNLRGRMRRVAVALTVPLAALTLVATGLVGPASAAASDVRINEVESSGGTPGDWVELTNIGTAAVDVSGWVVRDNDNAHTFTIAAGTSLPAGGHLVVDVESAFGLGSSDSVRLYQPGGTTLVDSYTWTSHASTTYGRCPDGTGAFATTAASTRGAPNSCVIPVTAWPGGSSVSVADGAGVLGTNVSGLSYQTSSVLWAVKNGPGTLYKLVPSGTTWSPDTTGGWSAGKALHYANGSGDPDAEGVAITPDGMVVSTERDNSHDTVSLLKVLRYDASSTASSLTATAEWNLTADLPAVAANSGLEAISWIPDSYLTAHGFRDDHTGAVYDPATYAGHGSGLYFVGLEANGTVYAYALNQAGTAYTRVATIASGFAAVMDLEYEPATGHLWAACDDTCSGRTATLDINAQGRFAVTAVHARPTGMSNYNNEGFALAPQDACVSGVKPAVWSDDSNDGSHALRTGTLTC</sequence>
<evidence type="ECO:0000256" key="1">
    <source>
        <dbReference type="SAM" id="SignalP"/>
    </source>
</evidence>
<evidence type="ECO:0000313" key="3">
    <source>
        <dbReference type="EMBL" id="SNQ46215.1"/>
    </source>
</evidence>
<dbReference type="Pfam" id="PF00932">
    <property type="entry name" value="LTD"/>
    <property type="match status" value="1"/>
</dbReference>
<organism evidence="3 4">
    <name type="scientific">Frankia canadensis</name>
    <dbReference type="NCBI Taxonomy" id="1836972"/>
    <lineage>
        <taxon>Bacteria</taxon>
        <taxon>Bacillati</taxon>
        <taxon>Actinomycetota</taxon>
        <taxon>Actinomycetes</taxon>
        <taxon>Frankiales</taxon>
        <taxon>Frankiaceae</taxon>
        <taxon>Frankia</taxon>
    </lineage>
</organism>
<dbReference type="Proteomes" id="UP000234331">
    <property type="component" value="Unassembled WGS sequence"/>
</dbReference>
<dbReference type="AlphaFoldDB" id="A0A2I2KKN1"/>
<feature type="domain" description="LTD" evidence="2">
    <location>
        <begin position="32"/>
        <end position="131"/>
    </location>
</feature>
<reference evidence="3 4" key="1">
    <citation type="submission" date="2017-06" db="EMBL/GenBank/DDBJ databases">
        <authorList>
            <person name="Kim H.J."/>
            <person name="Triplett B.A."/>
        </authorList>
    </citation>
    <scope>NUCLEOTIDE SEQUENCE [LARGE SCALE GENOMIC DNA]</scope>
    <source>
        <strain evidence="3">FRACA_ARgP5</strain>
    </source>
</reference>
<name>A0A2I2KKN1_9ACTN</name>